<comment type="caution">
    <text evidence="2">The sequence shown here is derived from an EMBL/GenBank/DDBJ whole genome shotgun (WGS) entry which is preliminary data.</text>
</comment>
<gene>
    <name evidence="2" type="ORF">HUO14_00480</name>
</gene>
<protein>
    <submittedName>
        <fullName evidence="2">Uncharacterized protein</fullName>
    </submittedName>
</protein>
<evidence type="ECO:0000256" key="1">
    <source>
        <dbReference type="SAM" id="SignalP"/>
    </source>
</evidence>
<accession>A0ABX2MY48</accession>
<evidence type="ECO:0000313" key="2">
    <source>
        <dbReference type="EMBL" id="NVD26373.1"/>
    </source>
</evidence>
<dbReference type="Proteomes" id="UP000652427">
    <property type="component" value="Unassembled WGS sequence"/>
</dbReference>
<proteinExistence type="predicted"/>
<feature type="chain" id="PRO_5046876297" evidence="1">
    <location>
        <begin position="21"/>
        <end position="136"/>
    </location>
</feature>
<keyword evidence="3" id="KW-1185">Reference proteome</keyword>
<organism evidence="2 3">
    <name type="scientific">Parasphingorhabdus flavimaris</name>
    <dbReference type="NCBI Taxonomy" id="266812"/>
    <lineage>
        <taxon>Bacteria</taxon>
        <taxon>Pseudomonadati</taxon>
        <taxon>Pseudomonadota</taxon>
        <taxon>Alphaproteobacteria</taxon>
        <taxon>Sphingomonadales</taxon>
        <taxon>Sphingomonadaceae</taxon>
        <taxon>Parasphingorhabdus</taxon>
    </lineage>
</organism>
<dbReference type="RefSeq" id="WP_176277946.1">
    <property type="nucleotide sequence ID" value="NZ_JABWMH010000001.1"/>
</dbReference>
<dbReference type="EMBL" id="JABWMH010000001">
    <property type="protein sequence ID" value="NVD26373.1"/>
    <property type="molecule type" value="Genomic_DNA"/>
</dbReference>
<name>A0ABX2MY48_9SPHN</name>
<reference evidence="2 3" key="1">
    <citation type="submission" date="2020-06" db="EMBL/GenBank/DDBJ databases">
        <authorList>
            <person name="Kim S.-J."/>
            <person name="Park S.-J."/>
        </authorList>
    </citation>
    <scope>NUCLEOTIDE SEQUENCE [LARGE SCALE GENOMIC DNA]</scope>
    <source>
        <strain evidence="2 3">SW-151</strain>
    </source>
</reference>
<sequence length="136" mass="15139">MRKLLLTIPAVMLFAAPAMSEEKIELTEKQQTMLDKRLEGRTAGEPRSCINGNDQRNMTVISDDILIFGSSRNARTIYVNMPYGGCRNADRNILVYSRPTSSLCKGEIIRLVDNHSGITMGSCSFGEFVPYTKDAD</sequence>
<feature type="signal peptide" evidence="1">
    <location>
        <begin position="1"/>
        <end position="20"/>
    </location>
</feature>
<evidence type="ECO:0000313" key="3">
    <source>
        <dbReference type="Proteomes" id="UP000652427"/>
    </source>
</evidence>
<keyword evidence="1" id="KW-0732">Signal</keyword>